<dbReference type="STRING" id="1476583.DEIPH_ctg051orf0069"/>
<accession>A0A016QM69</accession>
<dbReference type="SUPFAM" id="SSF50156">
    <property type="entry name" value="PDZ domain-like"/>
    <property type="match status" value="1"/>
</dbReference>
<dbReference type="Gene3D" id="2.30.42.10">
    <property type="match status" value="1"/>
</dbReference>
<evidence type="ECO:0000256" key="3">
    <source>
        <dbReference type="SAM" id="SignalP"/>
    </source>
</evidence>
<dbReference type="InterPro" id="IPR001478">
    <property type="entry name" value="PDZ"/>
</dbReference>
<dbReference type="SMART" id="SM00228">
    <property type="entry name" value="PDZ"/>
    <property type="match status" value="1"/>
</dbReference>
<sequence>MRMAAARGLALTVALLAPALLAPALAQAVPASSGAAQAPALTAPATTPAQRRNVTPAPLSAGETAALAALYQNLRPATLRIEDCPPNDCLDPDGVGTAFLIGDGYALTAYHVVFAAGHLSALTLDRQRYPVQVIGYDDQADLALIRVGVPAGTPFLPLAAARPAVGDPALAIGNGGGAFLLPKTGRLTGLDSQASSADLPPGTLELSAPLIPGDSGGPIINARGEVMGIVSYGSFVPGRRVTSYAVPVTRNDARLAELRRGVKRDAPVIGITLDLPPELAPVTALPAEDFPTFSKYFDLGDTPGAFFTRVSPDSPAARAGLQPLNYNAEGKRTSGDIVTAVNGQPIANFSDFQYAVRRYQPGQTVTLSVLRGGKKIEVKLTLAPRTQVHN</sequence>
<dbReference type="Gene3D" id="2.40.10.120">
    <property type="match status" value="1"/>
</dbReference>
<proteinExistence type="predicted"/>
<dbReference type="PRINTS" id="PR00834">
    <property type="entry name" value="PROTEASES2C"/>
</dbReference>
<dbReference type="EMBL" id="JHAC01000049">
    <property type="protein sequence ID" value="EYB67153.1"/>
    <property type="molecule type" value="Genomic_DNA"/>
</dbReference>
<dbReference type="InterPro" id="IPR051201">
    <property type="entry name" value="Chloro_Bact_Ser_Proteases"/>
</dbReference>
<dbReference type="GO" id="GO:0004252">
    <property type="term" value="F:serine-type endopeptidase activity"/>
    <property type="evidence" value="ECO:0007669"/>
    <property type="project" value="InterPro"/>
</dbReference>
<dbReference type="PANTHER" id="PTHR43343">
    <property type="entry name" value="PEPTIDASE S12"/>
    <property type="match status" value="1"/>
</dbReference>
<feature type="signal peptide" evidence="3">
    <location>
        <begin position="1"/>
        <end position="28"/>
    </location>
</feature>
<dbReference type="GO" id="GO:0006508">
    <property type="term" value="P:proteolysis"/>
    <property type="evidence" value="ECO:0007669"/>
    <property type="project" value="UniProtKB-KW"/>
</dbReference>
<dbReference type="AlphaFoldDB" id="A0A016QM69"/>
<protein>
    <submittedName>
        <fullName evidence="5">Peptidase S1 and S6, chymotrypsin/Hap</fullName>
    </submittedName>
</protein>
<feature type="domain" description="PDZ" evidence="4">
    <location>
        <begin position="255"/>
        <end position="373"/>
    </location>
</feature>
<dbReference type="PATRIC" id="fig|1476583.3.peg.2868"/>
<evidence type="ECO:0000313" key="6">
    <source>
        <dbReference type="Proteomes" id="UP000020492"/>
    </source>
</evidence>
<organism evidence="5 6">
    <name type="scientific">Deinococcus phoenicis</name>
    <dbReference type="NCBI Taxonomy" id="1476583"/>
    <lineage>
        <taxon>Bacteria</taxon>
        <taxon>Thermotogati</taxon>
        <taxon>Deinococcota</taxon>
        <taxon>Deinococci</taxon>
        <taxon>Deinococcales</taxon>
        <taxon>Deinococcaceae</taxon>
        <taxon>Deinococcus</taxon>
    </lineage>
</organism>
<keyword evidence="2" id="KW-0378">Hydrolase</keyword>
<feature type="chain" id="PRO_5001488139" evidence="3">
    <location>
        <begin position="29"/>
        <end position="390"/>
    </location>
</feature>
<dbReference type="InterPro" id="IPR009003">
    <property type="entry name" value="Peptidase_S1_PA"/>
</dbReference>
<gene>
    <name evidence="5" type="ORF">DEIPH_ctg051orf0069</name>
</gene>
<keyword evidence="3" id="KW-0732">Signal</keyword>
<dbReference type="eggNOG" id="COG0265">
    <property type="taxonomic scope" value="Bacteria"/>
</dbReference>
<dbReference type="Pfam" id="PF13180">
    <property type="entry name" value="PDZ_2"/>
    <property type="match status" value="1"/>
</dbReference>
<comment type="caution">
    <text evidence="5">The sequence shown here is derived from an EMBL/GenBank/DDBJ whole genome shotgun (WGS) entry which is preliminary data.</text>
</comment>
<dbReference type="Proteomes" id="UP000020492">
    <property type="component" value="Unassembled WGS sequence"/>
</dbReference>
<keyword evidence="6" id="KW-1185">Reference proteome</keyword>
<dbReference type="PROSITE" id="PS50106">
    <property type="entry name" value="PDZ"/>
    <property type="match status" value="1"/>
</dbReference>
<evidence type="ECO:0000256" key="2">
    <source>
        <dbReference type="ARBA" id="ARBA00022801"/>
    </source>
</evidence>
<dbReference type="Pfam" id="PF13365">
    <property type="entry name" value="Trypsin_2"/>
    <property type="match status" value="1"/>
</dbReference>
<name>A0A016QM69_9DEIO</name>
<dbReference type="SUPFAM" id="SSF50494">
    <property type="entry name" value="Trypsin-like serine proteases"/>
    <property type="match status" value="1"/>
</dbReference>
<dbReference type="InterPro" id="IPR036034">
    <property type="entry name" value="PDZ_sf"/>
</dbReference>
<dbReference type="InterPro" id="IPR001940">
    <property type="entry name" value="Peptidase_S1C"/>
</dbReference>
<evidence type="ECO:0000259" key="4">
    <source>
        <dbReference type="PROSITE" id="PS50106"/>
    </source>
</evidence>
<evidence type="ECO:0000313" key="5">
    <source>
        <dbReference type="EMBL" id="EYB67153.1"/>
    </source>
</evidence>
<evidence type="ECO:0000256" key="1">
    <source>
        <dbReference type="ARBA" id="ARBA00022670"/>
    </source>
</evidence>
<reference evidence="5 6" key="1">
    <citation type="submission" date="2014-03" db="EMBL/GenBank/DDBJ databases">
        <title>Draft genome sequence of Deinococcus phoenicis 1P10ME.</title>
        <authorList>
            <person name="Stepanov V.G."/>
            <person name="Vaishampayan P."/>
            <person name="Venkateswaran K."/>
            <person name="Fox G.E."/>
        </authorList>
    </citation>
    <scope>NUCLEOTIDE SEQUENCE [LARGE SCALE GENOMIC DNA]</scope>
    <source>
        <strain evidence="5 6">1P10ME</strain>
    </source>
</reference>
<keyword evidence="1" id="KW-0645">Protease</keyword>
<dbReference type="PANTHER" id="PTHR43343:SF3">
    <property type="entry name" value="PROTEASE DO-LIKE 8, CHLOROPLASTIC"/>
    <property type="match status" value="1"/>
</dbReference>